<name>A0A8J2SBU6_9STRA</name>
<sequence length="219" mass="23632">MPRHGIAFPRQSSGLIHGAARGVRNAFKSRAELQREADRRRVDVCIEELLSVVDSPPGTRLVARALLILLLDTPGDDWYQIRAAWSPDDQFIVGTSWDWYSTVLGVFDAATGALLDKFSINMDESGVNHQTRVDFVGFTGDCGDACQDLVASATLQEGDKKDETYTFANNLTYYDVVTLDADDARCQPTPAPVPAPHHSDGATALAAGLAMPALAALAL</sequence>
<reference evidence="1" key="1">
    <citation type="submission" date="2021-11" db="EMBL/GenBank/DDBJ databases">
        <authorList>
            <consortium name="Genoscope - CEA"/>
            <person name="William W."/>
        </authorList>
    </citation>
    <scope>NUCLEOTIDE SEQUENCE</scope>
</reference>
<keyword evidence="2" id="KW-1185">Reference proteome</keyword>
<proteinExistence type="predicted"/>
<accession>A0A8J2SBU6</accession>
<dbReference type="EMBL" id="CAKKNE010000001">
    <property type="protein sequence ID" value="CAH0366738.1"/>
    <property type="molecule type" value="Genomic_DNA"/>
</dbReference>
<evidence type="ECO:0000313" key="2">
    <source>
        <dbReference type="Proteomes" id="UP000789595"/>
    </source>
</evidence>
<organism evidence="1 2">
    <name type="scientific">Pelagomonas calceolata</name>
    <dbReference type="NCBI Taxonomy" id="35677"/>
    <lineage>
        <taxon>Eukaryota</taxon>
        <taxon>Sar</taxon>
        <taxon>Stramenopiles</taxon>
        <taxon>Ochrophyta</taxon>
        <taxon>Pelagophyceae</taxon>
        <taxon>Pelagomonadales</taxon>
        <taxon>Pelagomonadaceae</taxon>
        <taxon>Pelagomonas</taxon>
    </lineage>
</organism>
<dbReference type="AlphaFoldDB" id="A0A8J2SBU6"/>
<gene>
    <name evidence="1" type="ORF">PECAL_1P32470</name>
</gene>
<protein>
    <submittedName>
        <fullName evidence="1">Uncharacterized protein</fullName>
    </submittedName>
</protein>
<dbReference type="Proteomes" id="UP000789595">
    <property type="component" value="Unassembled WGS sequence"/>
</dbReference>
<comment type="caution">
    <text evidence="1">The sequence shown here is derived from an EMBL/GenBank/DDBJ whole genome shotgun (WGS) entry which is preliminary data.</text>
</comment>
<evidence type="ECO:0000313" key="1">
    <source>
        <dbReference type="EMBL" id="CAH0366738.1"/>
    </source>
</evidence>